<dbReference type="EMBL" id="CP042912">
    <property type="protein sequence ID" value="QEG21709.1"/>
    <property type="molecule type" value="Genomic_DNA"/>
</dbReference>
<dbReference type="Gene3D" id="1.10.760.10">
    <property type="entry name" value="Cytochrome c-like domain"/>
    <property type="match status" value="2"/>
</dbReference>
<keyword evidence="2 4" id="KW-0479">Metal-binding</keyword>
<name>A0A5B9P876_9BACT</name>
<protein>
    <submittedName>
        <fullName evidence="7">Cytochrome c</fullName>
    </submittedName>
</protein>
<proteinExistence type="predicted"/>
<reference evidence="7 8" key="1">
    <citation type="submission" date="2019-08" db="EMBL/GenBank/DDBJ databases">
        <title>Deep-cultivation of Planctomycetes and their phenomic and genomic characterization uncovers novel biology.</title>
        <authorList>
            <person name="Wiegand S."/>
            <person name="Jogler M."/>
            <person name="Boedeker C."/>
            <person name="Pinto D."/>
            <person name="Vollmers J."/>
            <person name="Rivas-Marin E."/>
            <person name="Kohn T."/>
            <person name="Peeters S.H."/>
            <person name="Heuer A."/>
            <person name="Rast P."/>
            <person name="Oberbeckmann S."/>
            <person name="Bunk B."/>
            <person name="Jeske O."/>
            <person name="Meyerdierks A."/>
            <person name="Storesund J.E."/>
            <person name="Kallscheuer N."/>
            <person name="Luecker S."/>
            <person name="Lage O.M."/>
            <person name="Pohl T."/>
            <person name="Merkel B.J."/>
            <person name="Hornburger P."/>
            <person name="Mueller R.-W."/>
            <person name="Bruemmer F."/>
            <person name="Labrenz M."/>
            <person name="Spormann A.M."/>
            <person name="Op den Camp H."/>
            <person name="Overmann J."/>
            <person name="Amann R."/>
            <person name="Jetten M.S.M."/>
            <person name="Mascher T."/>
            <person name="Medema M.H."/>
            <person name="Devos D.P."/>
            <person name="Kaster A.-K."/>
            <person name="Ovreas L."/>
            <person name="Rohde M."/>
            <person name="Galperin M.Y."/>
            <person name="Jogler C."/>
        </authorList>
    </citation>
    <scope>NUCLEOTIDE SEQUENCE [LARGE SCALE GENOMIC DNA]</scope>
    <source>
        <strain evidence="7 8">FC18</strain>
    </source>
</reference>
<evidence type="ECO:0000259" key="6">
    <source>
        <dbReference type="PROSITE" id="PS51007"/>
    </source>
</evidence>
<dbReference type="PANTHER" id="PTHR35008:SF4">
    <property type="entry name" value="BLL4482 PROTEIN"/>
    <property type="match status" value="1"/>
</dbReference>
<keyword evidence="5" id="KW-1133">Transmembrane helix</keyword>
<keyword evidence="5" id="KW-0812">Transmembrane</keyword>
<sequence length="286" mass="31025">MEVHTTTGKQRLNRLRPLSVGFVIILVCCLSAIVFAGTVGSGDRANSMLQDYPEGELGEIVKLGEAIVMNTAEHPLSKQYVGNKLNCTSCHLDGGRHETAASFLGTATAYPAWSPREQTVITLEDRALNCFMRSQNGTRPPNGSRVSVAVTTYITWLSQGSELKMNGEKPLGPNHTPALDLEGIQPDVARGEELYTDRCADCHGDNGDEEPPIWGADSYNDGAGLSRNAKLASWLKVAMPLDDATLTVQEAYDLAAFVNSHKRPHFVLSEHLPDDAKLGEYNGTVK</sequence>
<gene>
    <name evidence="7" type="ORF">MFFC18_15680</name>
</gene>
<feature type="domain" description="Cytochrome c" evidence="6">
    <location>
        <begin position="186"/>
        <end position="262"/>
    </location>
</feature>
<dbReference type="Pfam" id="PF21342">
    <property type="entry name" value="SoxA-TsdA_cyt-c"/>
    <property type="match status" value="1"/>
</dbReference>
<evidence type="ECO:0000256" key="2">
    <source>
        <dbReference type="ARBA" id="ARBA00022723"/>
    </source>
</evidence>
<dbReference type="InterPro" id="IPR036909">
    <property type="entry name" value="Cyt_c-like_dom_sf"/>
</dbReference>
<evidence type="ECO:0000256" key="1">
    <source>
        <dbReference type="ARBA" id="ARBA00022617"/>
    </source>
</evidence>
<feature type="transmembrane region" description="Helical" evidence="5">
    <location>
        <begin position="20"/>
        <end position="40"/>
    </location>
</feature>
<keyword evidence="3 4" id="KW-0408">Iron</keyword>
<dbReference type="InterPro" id="IPR009056">
    <property type="entry name" value="Cyt_c-like_dom"/>
</dbReference>
<dbReference type="OrthoDB" id="9779283at2"/>
<dbReference type="GO" id="GO:0046872">
    <property type="term" value="F:metal ion binding"/>
    <property type="evidence" value="ECO:0007669"/>
    <property type="project" value="UniProtKB-KW"/>
</dbReference>
<evidence type="ECO:0000313" key="8">
    <source>
        <dbReference type="Proteomes" id="UP000322214"/>
    </source>
</evidence>
<dbReference type="KEGG" id="mff:MFFC18_15680"/>
<dbReference type="SUPFAM" id="SSF46626">
    <property type="entry name" value="Cytochrome c"/>
    <property type="match status" value="2"/>
</dbReference>
<evidence type="ECO:0000256" key="5">
    <source>
        <dbReference type="SAM" id="Phobius"/>
    </source>
</evidence>
<evidence type="ECO:0000313" key="7">
    <source>
        <dbReference type="EMBL" id="QEG21709.1"/>
    </source>
</evidence>
<evidence type="ECO:0000256" key="3">
    <source>
        <dbReference type="ARBA" id="ARBA00023004"/>
    </source>
</evidence>
<keyword evidence="1 4" id="KW-0349">Heme</keyword>
<keyword evidence="5" id="KW-0472">Membrane</keyword>
<dbReference type="PROSITE" id="PS51007">
    <property type="entry name" value="CYTC"/>
    <property type="match status" value="1"/>
</dbReference>
<dbReference type="InterPro" id="IPR051459">
    <property type="entry name" value="Cytochrome_c-type_DH"/>
</dbReference>
<accession>A0A5B9P876</accession>
<dbReference type="AlphaFoldDB" id="A0A5B9P876"/>
<keyword evidence="8" id="KW-1185">Reference proteome</keyword>
<dbReference type="Pfam" id="PF13442">
    <property type="entry name" value="Cytochrome_CBB3"/>
    <property type="match status" value="1"/>
</dbReference>
<dbReference type="GO" id="GO:0009055">
    <property type="term" value="F:electron transfer activity"/>
    <property type="evidence" value="ECO:0007669"/>
    <property type="project" value="InterPro"/>
</dbReference>
<dbReference type="PANTHER" id="PTHR35008">
    <property type="entry name" value="BLL4482 PROTEIN-RELATED"/>
    <property type="match status" value="1"/>
</dbReference>
<dbReference type="Proteomes" id="UP000322214">
    <property type="component" value="Chromosome"/>
</dbReference>
<organism evidence="7 8">
    <name type="scientific">Mariniblastus fucicola</name>
    <dbReference type="NCBI Taxonomy" id="980251"/>
    <lineage>
        <taxon>Bacteria</taxon>
        <taxon>Pseudomonadati</taxon>
        <taxon>Planctomycetota</taxon>
        <taxon>Planctomycetia</taxon>
        <taxon>Pirellulales</taxon>
        <taxon>Pirellulaceae</taxon>
        <taxon>Mariniblastus</taxon>
    </lineage>
</organism>
<dbReference type="RefSeq" id="WP_075085394.1">
    <property type="nucleotide sequence ID" value="NZ_CP042912.1"/>
</dbReference>
<evidence type="ECO:0000256" key="4">
    <source>
        <dbReference type="PROSITE-ProRule" id="PRU00433"/>
    </source>
</evidence>
<dbReference type="STRING" id="980251.GCA_001642875_03169"/>
<dbReference type="GO" id="GO:0020037">
    <property type="term" value="F:heme binding"/>
    <property type="evidence" value="ECO:0007669"/>
    <property type="project" value="InterPro"/>
</dbReference>